<dbReference type="Proteomes" id="UP000736787">
    <property type="component" value="Unassembled WGS sequence"/>
</dbReference>
<evidence type="ECO:0000313" key="3">
    <source>
        <dbReference type="Proteomes" id="UP000736787"/>
    </source>
</evidence>
<dbReference type="AlphaFoldDB" id="A0A8T1C9M2"/>
<organism evidence="2 3">
    <name type="scientific">Phytophthora cactorum</name>
    <dbReference type="NCBI Taxonomy" id="29920"/>
    <lineage>
        <taxon>Eukaryota</taxon>
        <taxon>Sar</taxon>
        <taxon>Stramenopiles</taxon>
        <taxon>Oomycota</taxon>
        <taxon>Peronosporomycetes</taxon>
        <taxon>Peronosporales</taxon>
        <taxon>Peronosporaceae</taxon>
        <taxon>Phytophthora</taxon>
    </lineage>
</organism>
<gene>
    <name evidence="2" type="ORF">PC117_g18025</name>
</gene>
<protein>
    <submittedName>
        <fullName evidence="2">Uncharacterized protein</fullName>
    </submittedName>
</protein>
<feature type="region of interest" description="Disordered" evidence="1">
    <location>
        <begin position="1"/>
        <end position="44"/>
    </location>
</feature>
<dbReference type="EMBL" id="RCMK01000705">
    <property type="protein sequence ID" value="KAG2915317.1"/>
    <property type="molecule type" value="Genomic_DNA"/>
</dbReference>
<accession>A0A8T1C9M2</accession>
<name>A0A8T1C9M2_9STRA</name>
<evidence type="ECO:0000256" key="1">
    <source>
        <dbReference type="SAM" id="MobiDB-lite"/>
    </source>
</evidence>
<proteinExistence type="predicted"/>
<evidence type="ECO:0000313" key="2">
    <source>
        <dbReference type="EMBL" id="KAG2915317.1"/>
    </source>
</evidence>
<reference evidence="2" key="1">
    <citation type="submission" date="2018-10" db="EMBL/GenBank/DDBJ databases">
        <title>Effector identification in a new, highly contiguous assembly of the strawberry crown rot pathogen Phytophthora cactorum.</title>
        <authorList>
            <person name="Armitage A.D."/>
            <person name="Nellist C.F."/>
            <person name="Bates H."/>
            <person name="Vickerstaff R.J."/>
            <person name="Harrison R.J."/>
        </authorList>
    </citation>
    <scope>NUCLEOTIDE SEQUENCE</scope>
    <source>
        <strain evidence="2">4040</strain>
    </source>
</reference>
<feature type="compositionally biased region" description="Basic and acidic residues" evidence="1">
    <location>
        <begin position="34"/>
        <end position="44"/>
    </location>
</feature>
<comment type="caution">
    <text evidence="2">The sequence shown here is derived from an EMBL/GenBank/DDBJ whole genome shotgun (WGS) entry which is preliminary data.</text>
</comment>
<feature type="compositionally biased region" description="Polar residues" evidence="1">
    <location>
        <begin position="12"/>
        <end position="21"/>
    </location>
</feature>
<sequence>MKQDEDGDCSDLSRQVGATSDRSSKPSALAPPLPRDDTSASRGL</sequence>